<dbReference type="SUPFAM" id="SSF88713">
    <property type="entry name" value="Glycoside hydrolase/deacetylase"/>
    <property type="match status" value="1"/>
</dbReference>
<evidence type="ECO:0000313" key="6">
    <source>
        <dbReference type="EMBL" id="KAB0265305.1"/>
    </source>
</evidence>
<organism evidence="6 7">
    <name type="scientific">Microvirga brassicacearum</name>
    <dbReference type="NCBI Taxonomy" id="2580413"/>
    <lineage>
        <taxon>Bacteria</taxon>
        <taxon>Pseudomonadati</taxon>
        <taxon>Pseudomonadota</taxon>
        <taxon>Alphaproteobacteria</taxon>
        <taxon>Hyphomicrobiales</taxon>
        <taxon>Methylobacteriaceae</taxon>
        <taxon>Microvirga</taxon>
    </lineage>
</organism>
<proteinExistence type="inferred from homology"/>
<dbReference type="Proteomes" id="UP000325684">
    <property type="component" value="Unassembled WGS sequence"/>
</dbReference>
<keyword evidence="7" id="KW-1185">Reference proteome</keyword>
<feature type="domain" description="NodB homology" evidence="5">
    <location>
        <begin position="26"/>
        <end position="262"/>
    </location>
</feature>
<dbReference type="Pfam" id="PF01522">
    <property type="entry name" value="Polysacc_deac_1"/>
    <property type="match status" value="1"/>
</dbReference>
<evidence type="ECO:0000256" key="4">
    <source>
        <dbReference type="ARBA" id="ARBA00032976"/>
    </source>
</evidence>
<name>A0A5N3P6K6_9HYPH</name>
<evidence type="ECO:0000256" key="2">
    <source>
        <dbReference type="ARBA" id="ARBA00010973"/>
    </source>
</evidence>
<dbReference type="EMBL" id="VCMV01000037">
    <property type="protein sequence ID" value="KAB0265305.1"/>
    <property type="molecule type" value="Genomic_DNA"/>
</dbReference>
<reference evidence="6 7" key="1">
    <citation type="journal article" date="2019" name="Microorganisms">
        <title>Genome Insights into the Novel Species Microvirga brassicacearum, a Rapeseed Endophyte with Biotechnological Potential.</title>
        <authorList>
            <person name="Jimenez-Gomez A."/>
            <person name="Saati-Santamaria Z."/>
            <person name="Igual J.M."/>
            <person name="Rivas R."/>
            <person name="Mateos P.F."/>
            <person name="Garcia-Fraile P."/>
        </authorList>
    </citation>
    <scope>NUCLEOTIDE SEQUENCE [LARGE SCALE GENOMIC DNA]</scope>
    <source>
        <strain evidence="6 7">CDVBN77</strain>
    </source>
</reference>
<comment type="function">
    <text evidence="1">Is involved in generating a small heat-stable compound (Nod), an acylated oligomer of N-acetylglucosamine, that stimulates mitosis in various plant protoplasts.</text>
</comment>
<dbReference type="InterPro" id="IPR011330">
    <property type="entry name" value="Glyco_hydro/deAcase_b/a-brl"/>
</dbReference>
<gene>
    <name evidence="6" type="ORF">FEZ63_19005</name>
</gene>
<sequence length="282" mass="31923">MKQHAVCLTFDFDAMSVMIARDLKSPTPISRGEFGAVAVGRILTLLEKYRLKASWFVPGTIVKTYPDHVRRIVDAGHEVGNHGWTHVPPASLSPQQEEEGLLRANEAIAEIAGRNPRGYRSPSFDLSPVTVGLLLKHGFVYESSMMGHDHHPYFARHNDIVSDHEPIVFGETTNLIEMPVSWSLDDYPHFEFMRTKDFVLPGLQNAGLVLENWVEDFDYMKRTEEWGVLTYTFHPFVSGRGHRMILLERLICSLLERGAHFLTMEEAALEFRARSATSVTGT</sequence>
<evidence type="ECO:0000313" key="7">
    <source>
        <dbReference type="Proteomes" id="UP000325684"/>
    </source>
</evidence>
<evidence type="ECO:0000256" key="3">
    <source>
        <dbReference type="ARBA" id="ARBA00020071"/>
    </source>
</evidence>
<dbReference type="RefSeq" id="WP_150947426.1">
    <property type="nucleotide sequence ID" value="NZ_VCMV01000037.1"/>
</dbReference>
<dbReference type="GO" id="GO:0016810">
    <property type="term" value="F:hydrolase activity, acting on carbon-nitrogen (but not peptide) bonds"/>
    <property type="evidence" value="ECO:0007669"/>
    <property type="project" value="InterPro"/>
</dbReference>
<accession>A0A5N3P6K6</accession>
<dbReference type="PANTHER" id="PTHR47561">
    <property type="entry name" value="POLYSACCHARIDE DEACETYLASE FAMILY PROTEIN (AFU_ORTHOLOGUE AFUA_6G05030)"/>
    <property type="match status" value="1"/>
</dbReference>
<dbReference type="Gene3D" id="3.20.20.370">
    <property type="entry name" value="Glycoside hydrolase/deacetylase"/>
    <property type="match status" value="1"/>
</dbReference>
<dbReference type="InterPro" id="IPR037950">
    <property type="entry name" value="PgdA-like"/>
</dbReference>
<comment type="caution">
    <text evidence="6">The sequence shown here is derived from an EMBL/GenBank/DDBJ whole genome shotgun (WGS) entry which is preliminary data.</text>
</comment>
<dbReference type="OrthoDB" id="9784220at2"/>
<comment type="similarity">
    <text evidence="2">Belongs to the polysaccharide deacetylase family.</text>
</comment>
<evidence type="ECO:0000256" key="1">
    <source>
        <dbReference type="ARBA" id="ARBA00003236"/>
    </source>
</evidence>
<dbReference type="PROSITE" id="PS51677">
    <property type="entry name" value="NODB"/>
    <property type="match status" value="1"/>
</dbReference>
<protein>
    <recommendedName>
        <fullName evidence="3">Chitooligosaccharide deacetylase</fullName>
    </recommendedName>
    <alternativeName>
        <fullName evidence="4">Nodulation protein B</fullName>
    </alternativeName>
</protein>
<dbReference type="CDD" id="cd10938">
    <property type="entry name" value="CE4_HpPgdA_like"/>
    <property type="match status" value="1"/>
</dbReference>
<dbReference type="InterPro" id="IPR002509">
    <property type="entry name" value="NODB_dom"/>
</dbReference>
<dbReference type="GO" id="GO:0005975">
    <property type="term" value="P:carbohydrate metabolic process"/>
    <property type="evidence" value="ECO:0007669"/>
    <property type="project" value="InterPro"/>
</dbReference>
<evidence type="ECO:0000259" key="5">
    <source>
        <dbReference type="PROSITE" id="PS51677"/>
    </source>
</evidence>
<dbReference type="AlphaFoldDB" id="A0A5N3P6K6"/>
<dbReference type="PANTHER" id="PTHR47561:SF1">
    <property type="entry name" value="POLYSACCHARIDE DEACETYLASE FAMILY PROTEIN (AFU_ORTHOLOGUE AFUA_6G05030)"/>
    <property type="match status" value="1"/>
</dbReference>